<evidence type="ECO:0000313" key="2">
    <source>
        <dbReference type="EMBL" id="XBV83659.1"/>
    </source>
</evidence>
<geneLocation type="plasmid" evidence="2">
    <name>pDson01</name>
</geneLocation>
<dbReference type="AlphaFoldDB" id="A0AAU7U5C4"/>
<protein>
    <submittedName>
        <fullName evidence="2">PhzF family phenazine biosynthesis protein</fullName>
    </submittedName>
</protein>
<feature type="active site" evidence="1">
    <location>
        <position position="47"/>
    </location>
</feature>
<dbReference type="SUPFAM" id="SSF54506">
    <property type="entry name" value="Diaminopimelate epimerase-like"/>
    <property type="match status" value="1"/>
</dbReference>
<name>A0AAU7U5C4_9DEIO</name>
<dbReference type="KEGG" id="dsc:ABOD76_02950"/>
<dbReference type="PANTHER" id="PTHR13774:SF32">
    <property type="entry name" value="ANTISENSE-ENHANCING SEQUENCE 1"/>
    <property type="match status" value="1"/>
</dbReference>
<accession>A0AAU7U5C4</accession>
<dbReference type="PANTHER" id="PTHR13774">
    <property type="entry name" value="PHENAZINE BIOSYNTHESIS PROTEIN"/>
    <property type="match status" value="1"/>
</dbReference>
<dbReference type="NCBIfam" id="TIGR00654">
    <property type="entry name" value="PhzF_family"/>
    <property type="match status" value="1"/>
</dbReference>
<dbReference type="RefSeq" id="WP_350241304.1">
    <property type="nucleotide sequence ID" value="NZ_CP158297.1"/>
</dbReference>
<organism evidence="2">
    <name type="scientific">Deinococcus sonorensis KR-87</name>
    <dbReference type="NCBI Taxonomy" id="694439"/>
    <lineage>
        <taxon>Bacteria</taxon>
        <taxon>Thermotogati</taxon>
        <taxon>Deinococcota</taxon>
        <taxon>Deinococci</taxon>
        <taxon>Deinococcales</taxon>
        <taxon>Deinococcaceae</taxon>
        <taxon>Deinococcus</taxon>
    </lineage>
</organism>
<dbReference type="Pfam" id="PF02567">
    <property type="entry name" value="PhzC-PhzF"/>
    <property type="match status" value="1"/>
</dbReference>
<evidence type="ECO:0000256" key="1">
    <source>
        <dbReference type="PIRSR" id="PIRSR016184-1"/>
    </source>
</evidence>
<dbReference type="GO" id="GO:0016853">
    <property type="term" value="F:isomerase activity"/>
    <property type="evidence" value="ECO:0007669"/>
    <property type="project" value="TreeGrafter"/>
</dbReference>
<dbReference type="GO" id="GO:0005737">
    <property type="term" value="C:cytoplasm"/>
    <property type="evidence" value="ECO:0007669"/>
    <property type="project" value="TreeGrafter"/>
</dbReference>
<dbReference type="InterPro" id="IPR003719">
    <property type="entry name" value="Phenazine_PhzF-like"/>
</dbReference>
<dbReference type="Gene3D" id="3.10.310.10">
    <property type="entry name" value="Diaminopimelate Epimerase, Chain A, domain 1"/>
    <property type="match status" value="2"/>
</dbReference>
<dbReference type="EMBL" id="CP158297">
    <property type="protein sequence ID" value="XBV83659.1"/>
    <property type="molecule type" value="Genomic_DNA"/>
</dbReference>
<keyword evidence="2" id="KW-0614">Plasmid</keyword>
<dbReference type="PIRSF" id="PIRSF016184">
    <property type="entry name" value="PhzC_PhzF"/>
    <property type="match status" value="1"/>
</dbReference>
<gene>
    <name evidence="2" type="ORF">ABOD76_02950</name>
</gene>
<sequence length="300" mass="31273">MGTAPFVTVDVFTDRPFGGNPLAVFPDARGLTEGEMQALAAELNLSETTFVLPPEHPGSTARVRIFNRTAEMPFAGHPMVGTGFVLADRSRDGLLRFEVPAGLVDVQVDHDARGAATGATIAAPQPLRIGGALPPGLVAECAGISPDGIVTVRHPPTLASDGGNPRVLVEVTEAALAAATPDLAAFRRAVAATPELGGLLSLYLYRRDGSRLRTRMFSPLTGTWEDPATGSAATPLAGFLLHRSGAISGAWEILQGVEMGRPSLLRTTAQRTPDGIRARVGGGCVRVLQGHAMLPDKPGP</sequence>
<proteinExistence type="predicted"/>
<reference evidence="2" key="1">
    <citation type="submission" date="2024-06" db="EMBL/GenBank/DDBJ databases">
        <title>Draft Genome Sequence of Deinococcus sonorensis Type Strain KR-87, a Biofilm Producing Representative of the Genus Deinococcus.</title>
        <authorList>
            <person name="Boren L.S."/>
            <person name="Grosso R.A."/>
            <person name="Hugenberg-Cox A.N."/>
            <person name="Hill J.T.E."/>
            <person name="Albert C.M."/>
            <person name="Tuohy J.M."/>
        </authorList>
    </citation>
    <scope>NUCLEOTIDE SEQUENCE</scope>
    <source>
        <strain evidence="2">KR-87</strain>
        <plasmid evidence="2">pDson01</plasmid>
    </source>
</reference>